<dbReference type="Proteomes" id="UP000440578">
    <property type="component" value="Unassembled WGS sequence"/>
</dbReference>
<protein>
    <recommendedName>
        <fullName evidence="5">Tubulin--tyrosine ligase-like protein 9</fullName>
    </recommendedName>
</protein>
<feature type="region of interest" description="Disordered" evidence="6">
    <location>
        <begin position="428"/>
        <end position="450"/>
    </location>
</feature>
<dbReference type="EMBL" id="VIIS01001956">
    <property type="protein sequence ID" value="KAF0290418.1"/>
    <property type="molecule type" value="Genomic_DNA"/>
</dbReference>
<evidence type="ECO:0000256" key="1">
    <source>
        <dbReference type="ARBA" id="ARBA00006820"/>
    </source>
</evidence>
<dbReference type="GO" id="GO:0036064">
    <property type="term" value="C:ciliary basal body"/>
    <property type="evidence" value="ECO:0007669"/>
    <property type="project" value="TreeGrafter"/>
</dbReference>
<comment type="caution">
    <text evidence="7">The sequence shown here is derived from an EMBL/GenBank/DDBJ whole genome shotgun (WGS) entry which is preliminary data.</text>
</comment>
<dbReference type="PANTHER" id="PTHR12241:SF39">
    <property type="entry name" value="TUBULIN POLYGLUTAMYLASE TTLL9-RELATED"/>
    <property type="match status" value="1"/>
</dbReference>
<feature type="compositionally biased region" description="Polar residues" evidence="6">
    <location>
        <begin position="440"/>
        <end position="450"/>
    </location>
</feature>
<evidence type="ECO:0000256" key="2">
    <source>
        <dbReference type="ARBA" id="ARBA00022598"/>
    </source>
</evidence>
<name>A0A6A4VJA3_AMPAM</name>
<reference evidence="7 8" key="1">
    <citation type="submission" date="2019-07" db="EMBL/GenBank/DDBJ databases">
        <title>Draft genome assembly of a fouling barnacle, Amphibalanus amphitrite (Darwin, 1854): The first reference genome for Thecostraca.</title>
        <authorList>
            <person name="Kim W."/>
        </authorList>
    </citation>
    <scope>NUCLEOTIDE SEQUENCE [LARGE SCALE GENOMIC DNA]</scope>
    <source>
        <strain evidence="7">SNU_AA5</strain>
        <tissue evidence="7">Soma without cirri and trophi</tissue>
    </source>
</reference>
<evidence type="ECO:0000256" key="4">
    <source>
        <dbReference type="ARBA" id="ARBA00022840"/>
    </source>
</evidence>
<dbReference type="GO" id="GO:0000226">
    <property type="term" value="P:microtubule cytoskeleton organization"/>
    <property type="evidence" value="ECO:0007669"/>
    <property type="project" value="TreeGrafter"/>
</dbReference>
<keyword evidence="3" id="KW-0547">Nucleotide-binding</keyword>
<evidence type="ECO:0000313" key="8">
    <source>
        <dbReference type="Proteomes" id="UP000440578"/>
    </source>
</evidence>
<dbReference type="OrthoDB" id="202825at2759"/>
<keyword evidence="8" id="KW-1185">Reference proteome</keyword>
<dbReference type="GO" id="GO:0005524">
    <property type="term" value="F:ATP binding"/>
    <property type="evidence" value="ECO:0007669"/>
    <property type="project" value="UniProtKB-KW"/>
</dbReference>
<dbReference type="Pfam" id="PF03133">
    <property type="entry name" value="TTL"/>
    <property type="match status" value="1"/>
</dbReference>
<keyword evidence="4" id="KW-0067">ATP-binding</keyword>
<evidence type="ECO:0000256" key="6">
    <source>
        <dbReference type="SAM" id="MobiDB-lite"/>
    </source>
</evidence>
<dbReference type="Gene3D" id="3.30.470.20">
    <property type="entry name" value="ATP-grasp fold, B domain"/>
    <property type="match status" value="1"/>
</dbReference>
<evidence type="ECO:0000256" key="3">
    <source>
        <dbReference type="ARBA" id="ARBA00022741"/>
    </source>
</evidence>
<dbReference type="SUPFAM" id="SSF56059">
    <property type="entry name" value="Glutathione synthetase ATP-binding domain-like"/>
    <property type="match status" value="1"/>
</dbReference>
<dbReference type="PROSITE" id="PS51221">
    <property type="entry name" value="TTL"/>
    <property type="match status" value="1"/>
</dbReference>
<organism evidence="7 8">
    <name type="scientific">Amphibalanus amphitrite</name>
    <name type="common">Striped barnacle</name>
    <name type="synonym">Balanus amphitrite</name>
    <dbReference type="NCBI Taxonomy" id="1232801"/>
    <lineage>
        <taxon>Eukaryota</taxon>
        <taxon>Metazoa</taxon>
        <taxon>Ecdysozoa</taxon>
        <taxon>Arthropoda</taxon>
        <taxon>Crustacea</taxon>
        <taxon>Multicrustacea</taxon>
        <taxon>Cirripedia</taxon>
        <taxon>Thoracica</taxon>
        <taxon>Thoracicalcarea</taxon>
        <taxon>Balanomorpha</taxon>
        <taxon>Balanoidea</taxon>
        <taxon>Balanidae</taxon>
        <taxon>Amphibalaninae</taxon>
        <taxon>Amphibalanus</taxon>
    </lineage>
</organism>
<dbReference type="GO" id="GO:0015631">
    <property type="term" value="F:tubulin binding"/>
    <property type="evidence" value="ECO:0007669"/>
    <property type="project" value="TreeGrafter"/>
</dbReference>
<gene>
    <name evidence="7" type="primary">Ttll9_0</name>
    <name evidence="7" type="ORF">FJT64_011340</name>
</gene>
<evidence type="ECO:0000313" key="7">
    <source>
        <dbReference type="EMBL" id="KAF0290418.1"/>
    </source>
</evidence>
<accession>A0A6A4VJA3</accession>
<keyword evidence="2" id="KW-0436">Ligase</keyword>
<dbReference type="AlphaFoldDB" id="A0A6A4VJA3"/>
<dbReference type="GO" id="GO:0070740">
    <property type="term" value="F:tubulin-glutamic acid ligase activity"/>
    <property type="evidence" value="ECO:0007669"/>
    <property type="project" value="TreeGrafter"/>
</dbReference>
<sequence length="450" mass="51929">MQAEAAEKRRSSDTCAGRPVVRFRCSFGHVMMDVFRSRGWKEVGPEDQDWDVNWCDVSQLKEQYDHTFLQDHQRISHFRNHYELSRKNMLMKNLRRLKRHMEKSGSREEAERCVICPTSFELPSEYHMFVEEFRHSPRAIWIMKPAGKSQGRGIFLTQRLKDVTEWKIKDKQFTPSFLAGDKDAALGPETYVVQRYIANPYLIGGRKFDLRLYALVSSFTPLKVWLYREGFARFSSSEFTTSQIEDNCIHLTNVAIQKHALDYDPERGSKWSMRRLRRFLRARHGDAVVDTLIANINNVFIKALQSVQKIMINDKHCFELYGFDILIDSDLRPWLIEVNSSPSLATTGQEDYRLKFALLDDTLHVVDVEGRLTGRELRVGGYDLLWNDGPVLPACSARSCHSSGGGEQRSGFLGCHNDREQQLMEVLQSRGGKGRGRTARPSTSVQHICQ</sequence>
<comment type="similarity">
    <text evidence="1">Belongs to the tubulin--tyrosine ligase family.</text>
</comment>
<dbReference type="InterPro" id="IPR004344">
    <property type="entry name" value="TTL/TTLL_fam"/>
</dbReference>
<proteinExistence type="inferred from homology"/>
<evidence type="ECO:0000256" key="5">
    <source>
        <dbReference type="ARBA" id="ARBA00030445"/>
    </source>
</evidence>
<dbReference type="PANTHER" id="PTHR12241">
    <property type="entry name" value="TUBULIN POLYGLUTAMYLASE"/>
    <property type="match status" value="1"/>
</dbReference>